<gene>
    <name evidence="2" type="ORF">N7456_013629</name>
</gene>
<name>A0A9W9EFM9_9EURO</name>
<reference evidence="2" key="1">
    <citation type="submission" date="2022-11" db="EMBL/GenBank/DDBJ databases">
        <authorList>
            <person name="Petersen C."/>
        </authorList>
    </citation>
    <scope>NUCLEOTIDE SEQUENCE</scope>
    <source>
        <strain evidence="2">IBT 30069</strain>
    </source>
</reference>
<keyword evidence="1" id="KW-0732">Signal</keyword>
<evidence type="ECO:0000256" key="1">
    <source>
        <dbReference type="SAM" id="SignalP"/>
    </source>
</evidence>
<evidence type="ECO:0000313" key="2">
    <source>
        <dbReference type="EMBL" id="KAJ5080919.1"/>
    </source>
</evidence>
<accession>A0A9W9EFM9</accession>
<organism evidence="2 3">
    <name type="scientific">Penicillium angulare</name>
    <dbReference type="NCBI Taxonomy" id="116970"/>
    <lineage>
        <taxon>Eukaryota</taxon>
        <taxon>Fungi</taxon>
        <taxon>Dikarya</taxon>
        <taxon>Ascomycota</taxon>
        <taxon>Pezizomycotina</taxon>
        <taxon>Eurotiomycetes</taxon>
        <taxon>Eurotiomycetidae</taxon>
        <taxon>Eurotiales</taxon>
        <taxon>Aspergillaceae</taxon>
        <taxon>Penicillium</taxon>
    </lineage>
</organism>
<feature type="chain" id="PRO_5040941180" evidence="1">
    <location>
        <begin position="20"/>
        <end position="402"/>
    </location>
</feature>
<sequence>MKAWWICFILFQFVLIVDALYDCPRPRCESCLSTQIHDAPGVGFDLTPSYGTASVHHYNGTVVEVAYIQGNSEYLDLMRRLSGEPRPPFDRADEFLYDLILSRLSISDTVSWSVWWRWLNKVLGRPIKANNDVEIVSELLHQLQISTERNISQPLDRVAVATPDIGSISSIVNAALTDLSLRTWVGDSGWYPNRLLEADVVYAANGYGLCSNYEDLWECTEEFDNSPNTHVFFIFYSRHALYASIIAPIFGEALSRFNWDEAQLVNFELGLHDILQSNGSRDALWSDLGSQLSTLPREYPFPLTHILLAGESAMHPRFLATVRDSLAESIHISSLEFQTNIPDYAGSVAMSNPIDLTFAASRGAALYARRRQEVQGQCTESSKCEAIRRIQREHIPGKVDLR</sequence>
<evidence type="ECO:0000313" key="3">
    <source>
        <dbReference type="Proteomes" id="UP001149165"/>
    </source>
</evidence>
<comment type="caution">
    <text evidence="2">The sequence shown here is derived from an EMBL/GenBank/DDBJ whole genome shotgun (WGS) entry which is preliminary data.</text>
</comment>
<protein>
    <submittedName>
        <fullName evidence="2">Uncharacterized protein</fullName>
    </submittedName>
</protein>
<keyword evidence="3" id="KW-1185">Reference proteome</keyword>
<dbReference type="AlphaFoldDB" id="A0A9W9EFM9"/>
<reference evidence="2" key="2">
    <citation type="journal article" date="2023" name="IMA Fungus">
        <title>Comparative genomic study of the Penicillium genus elucidates a diverse pangenome and 15 lateral gene transfer events.</title>
        <authorList>
            <person name="Petersen C."/>
            <person name="Sorensen T."/>
            <person name="Nielsen M.R."/>
            <person name="Sondergaard T.E."/>
            <person name="Sorensen J.L."/>
            <person name="Fitzpatrick D.A."/>
            <person name="Frisvad J.C."/>
            <person name="Nielsen K.L."/>
        </authorList>
    </citation>
    <scope>NUCLEOTIDE SEQUENCE</scope>
    <source>
        <strain evidence="2">IBT 30069</strain>
    </source>
</reference>
<dbReference type="Proteomes" id="UP001149165">
    <property type="component" value="Unassembled WGS sequence"/>
</dbReference>
<proteinExistence type="predicted"/>
<dbReference type="EMBL" id="JAPQKH010000012">
    <property type="protein sequence ID" value="KAJ5080919.1"/>
    <property type="molecule type" value="Genomic_DNA"/>
</dbReference>
<dbReference type="OrthoDB" id="3643156at2759"/>
<feature type="signal peptide" evidence="1">
    <location>
        <begin position="1"/>
        <end position="19"/>
    </location>
</feature>